<sequence length="59" mass="6346">MAPNASGTTSIAANLLKSNTCLHTFMTGDDLGLLMKVFDEAVRSYVATPMWLVSIRSTP</sequence>
<keyword evidence="2" id="KW-1185">Reference proteome</keyword>
<dbReference type="EMBL" id="KN832978">
    <property type="protein sequence ID" value="KIM87867.1"/>
    <property type="molecule type" value="Genomic_DNA"/>
</dbReference>
<reference evidence="2" key="2">
    <citation type="submission" date="2015-01" db="EMBL/GenBank/DDBJ databases">
        <title>Evolutionary Origins and Diversification of the Mycorrhizal Mutualists.</title>
        <authorList>
            <consortium name="DOE Joint Genome Institute"/>
            <consortium name="Mycorrhizal Genomics Consortium"/>
            <person name="Kohler A."/>
            <person name="Kuo A."/>
            <person name="Nagy L.G."/>
            <person name="Floudas D."/>
            <person name="Copeland A."/>
            <person name="Barry K.W."/>
            <person name="Cichocki N."/>
            <person name="Veneault-Fourrey C."/>
            <person name="LaButti K."/>
            <person name="Lindquist E.A."/>
            <person name="Lipzen A."/>
            <person name="Lundell T."/>
            <person name="Morin E."/>
            <person name="Murat C."/>
            <person name="Riley R."/>
            <person name="Ohm R."/>
            <person name="Sun H."/>
            <person name="Tunlid A."/>
            <person name="Henrissat B."/>
            <person name="Grigoriev I.V."/>
            <person name="Hibbett D.S."/>
            <person name="Martin F."/>
        </authorList>
    </citation>
    <scope>NUCLEOTIDE SEQUENCE [LARGE SCALE GENOMIC DNA]</scope>
    <source>
        <strain evidence="2">F 1598</strain>
    </source>
</reference>
<feature type="non-terminal residue" evidence="1">
    <location>
        <position position="59"/>
    </location>
</feature>
<dbReference type="Proteomes" id="UP000054166">
    <property type="component" value="Unassembled WGS sequence"/>
</dbReference>
<protein>
    <submittedName>
        <fullName evidence="1">Uncharacterized protein</fullName>
    </submittedName>
</protein>
<name>A0A0C3CDS5_PILCF</name>
<proteinExistence type="predicted"/>
<organism evidence="1 2">
    <name type="scientific">Piloderma croceum (strain F 1598)</name>
    <dbReference type="NCBI Taxonomy" id="765440"/>
    <lineage>
        <taxon>Eukaryota</taxon>
        <taxon>Fungi</taxon>
        <taxon>Dikarya</taxon>
        <taxon>Basidiomycota</taxon>
        <taxon>Agaricomycotina</taxon>
        <taxon>Agaricomycetes</taxon>
        <taxon>Agaricomycetidae</taxon>
        <taxon>Atheliales</taxon>
        <taxon>Atheliaceae</taxon>
        <taxon>Piloderma</taxon>
    </lineage>
</organism>
<evidence type="ECO:0000313" key="1">
    <source>
        <dbReference type="EMBL" id="KIM87867.1"/>
    </source>
</evidence>
<gene>
    <name evidence="1" type="ORF">PILCRDRAFT_814574</name>
</gene>
<dbReference type="InParanoid" id="A0A0C3CDS5"/>
<dbReference type="AlphaFoldDB" id="A0A0C3CDS5"/>
<accession>A0A0C3CDS5</accession>
<reference evidence="1 2" key="1">
    <citation type="submission" date="2014-04" db="EMBL/GenBank/DDBJ databases">
        <authorList>
            <consortium name="DOE Joint Genome Institute"/>
            <person name="Kuo A."/>
            <person name="Tarkka M."/>
            <person name="Buscot F."/>
            <person name="Kohler A."/>
            <person name="Nagy L.G."/>
            <person name="Floudas D."/>
            <person name="Copeland A."/>
            <person name="Barry K.W."/>
            <person name="Cichocki N."/>
            <person name="Veneault-Fourrey C."/>
            <person name="LaButti K."/>
            <person name="Lindquist E.A."/>
            <person name="Lipzen A."/>
            <person name="Lundell T."/>
            <person name="Morin E."/>
            <person name="Murat C."/>
            <person name="Sun H."/>
            <person name="Tunlid A."/>
            <person name="Henrissat B."/>
            <person name="Grigoriev I.V."/>
            <person name="Hibbett D.S."/>
            <person name="Martin F."/>
            <person name="Nordberg H.P."/>
            <person name="Cantor M.N."/>
            <person name="Hua S.X."/>
        </authorList>
    </citation>
    <scope>NUCLEOTIDE SEQUENCE [LARGE SCALE GENOMIC DNA]</scope>
    <source>
        <strain evidence="1 2">F 1598</strain>
    </source>
</reference>
<dbReference type="HOGENOM" id="CLU_2967365_0_0_1"/>
<evidence type="ECO:0000313" key="2">
    <source>
        <dbReference type="Proteomes" id="UP000054166"/>
    </source>
</evidence>